<dbReference type="GO" id="GO:0043022">
    <property type="term" value="F:ribosome binding"/>
    <property type="evidence" value="ECO:0007669"/>
    <property type="project" value="TreeGrafter"/>
</dbReference>
<dbReference type="EMBL" id="CP017478">
    <property type="protein sequence ID" value="AOW21503.1"/>
    <property type="molecule type" value="Genomic_DNA"/>
</dbReference>
<dbReference type="SUPFAM" id="SSF75620">
    <property type="entry name" value="Release factor"/>
    <property type="match status" value="1"/>
</dbReference>
<dbReference type="PANTHER" id="PTHR47814">
    <property type="entry name" value="PEPTIDYL-TRNA HYDROLASE ARFB"/>
    <property type="match status" value="1"/>
</dbReference>
<evidence type="ECO:0000313" key="3">
    <source>
        <dbReference type="EMBL" id="AOW21503.1"/>
    </source>
</evidence>
<reference evidence="3 4" key="1">
    <citation type="submission" date="2016-10" db="EMBL/GenBank/DDBJ databases">
        <title>Lutibacter sp. LPB0138, isolated from marine gastropod.</title>
        <authorList>
            <person name="Kim E."/>
            <person name="Yi H."/>
        </authorList>
    </citation>
    <scope>NUCLEOTIDE SEQUENCE [LARGE SCALE GENOMIC DNA]</scope>
    <source>
        <strain evidence="3 4">LPB0138</strain>
    </source>
</reference>
<dbReference type="Proteomes" id="UP000176050">
    <property type="component" value="Chromosome"/>
</dbReference>
<gene>
    <name evidence="3" type="ORF">LPB138_12795</name>
</gene>
<dbReference type="OrthoDB" id="9815709at2"/>
<name>A0A1D8PAB2_9FLAO</name>
<evidence type="ECO:0000256" key="1">
    <source>
        <dbReference type="ARBA" id="ARBA00010835"/>
    </source>
</evidence>
<comment type="similarity">
    <text evidence="1">Belongs to the prokaryotic/mitochondrial release factor family.</text>
</comment>
<dbReference type="AlphaFoldDB" id="A0A1D8PAB2"/>
<dbReference type="PANTHER" id="PTHR47814:SF1">
    <property type="entry name" value="PEPTIDYL-TRNA HYDROLASE ARFB"/>
    <property type="match status" value="1"/>
</dbReference>
<dbReference type="NCBIfam" id="NF006718">
    <property type="entry name" value="PRK09256.1"/>
    <property type="match status" value="1"/>
</dbReference>
<dbReference type="GO" id="GO:0004045">
    <property type="term" value="F:peptidyl-tRNA hydrolase activity"/>
    <property type="evidence" value="ECO:0007669"/>
    <property type="project" value="TreeGrafter"/>
</dbReference>
<dbReference type="PROSITE" id="PS00745">
    <property type="entry name" value="RF_PROK_I"/>
    <property type="match status" value="1"/>
</dbReference>
<protein>
    <submittedName>
        <fullName evidence="3">Aminoacyl-tRNA hydrolase</fullName>
    </submittedName>
</protein>
<dbReference type="InterPro" id="IPR045853">
    <property type="entry name" value="Pep_chain_release_fac_I_sf"/>
</dbReference>
<keyword evidence="3" id="KW-0378">Hydrolase</keyword>
<dbReference type="STRING" id="1850246.LPB138_12795"/>
<evidence type="ECO:0000259" key="2">
    <source>
        <dbReference type="PROSITE" id="PS00745"/>
    </source>
</evidence>
<accession>A0A1D8PAB2</accession>
<dbReference type="GO" id="GO:0072344">
    <property type="term" value="P:rescue of stalled ribosome"/>
    <property type="evidence" value="ECO:0007669"/>
    <property type="project" value="TreeGrafter"/>
</dbReference>
<sequence length="134" mass="15444">MNSENLIKELNFKAIRSSGAGGQHVNKVSSKIVLFFDITNSQILSEEQKEILISNIKTRLTSENVLIINCDENRSQHKNKEVAIDRFLQIISNGLKVRKQRKKTKPSKSSIKKRLEKKRKVALKKAYRKKPNLE</sequence>
<organism evidence="3 4">
    <name type="scientific">Urechidicola croceus</name>
    <dbReference type="NCBI Taxonomy" id="1850246"/>
    <lineage>
        <taxon>Bacteria</taxon>
        <taxon>Pseudomonadati</taxon>
        <taxon>Bacteroidota</taxon>
        <taxon>Flavobacteriia</taxon>
        <taxon>Flavobacteriales</taxon>
        <taxon>Flavobacteriaceae</taxon>
        <taxon>Urechidicola</taxon>
    </lineage>
</organism>
<proteinExistence type="inferred from homology"/>
<dbReference type="InterPro" id="IPR000352">
    <property type="entry name" value="Pep_chain_release_fac_I"/>
</dbReference>
<dbReference type="Gene3D" id="3.30.160.20">
    <property type="match status" value="1"/>
</dbReference>
<dbReference type="KEGG" id="lul:LPB138_12795"/>
<evidence type="ECO:0000313" key="4">
    <source>
        <dbReference type="Proteomes" id="UP000176050"/>
    </source>
</evidence>
<dbReference type="RefSeq" id="WP_070237663.1">
    <property type="nucleotide sequence ID" value="NZ_CP017478.1"/>
</dbReference>
<keyword evidence="4" id="KW-1185">Reference proteome</keyword>
<dbReference type="GO" id="GO:0003747">
    <property type="term" value="F:translation release factor activity"/>
    <property type="evidence" value="ECO:0007669"/>
    <property type="project" value="InterPro"/>
</dbReference>
<feature type="domain" description="Prokaryotic-type class I peptide chain release factors" evidence="2">
    <location>
        <begin position="16"/>
        <end position="32"/>
    </location>
</feature>
<dbReference type="Pfam" id="PF00472">
    <property type="entry name" value="RF-1"/>
    <property type="match status" value="1"/>
</dbReference>